<evidence type="ECO:0000256" key="2">
    <source>
        <dbReference type="ARBA" id="ARBA00004991"/>
    </source>
</evidence>
<dbReference type="PROSITE" id="PS00191">
    <property type="entry name" value="CYTOCHROME_B5_1"/>
    <property type="match status" value="1"/>
</dbReference>
<evidence type="ECO:0000256" key="10">
    <source>
        <dbReference type="ARBA" id="ARBA00022832"/>
    </source>
</evidence>
<dbReference type="GO" id="GO:0080132">
    <property type="term" value="F:fatty acid 2-hydroxylase activity"/>
    <property type="evidence" value="ECO:0007669"/>
    <property type="project" value="InterPro"/>
</dbReference>
<evidence type="ECO:0000256" key="13">
    <source>
        <dbReference type="ARBA" id="ARBA00023002"/>
    </source>
</evidence>
<dbReference type="PROSITE" id="PS50255">
    <property type="entry name" value="CYTOCHROME_B5_2"/>
    <property type="match status" value="1"/>
</dbReference>
<feature type="binding site" evidence="19">
    <location>
        <position position="238"/>
    </location>
    <ligand>
        <name>Zn(2+)</name>
        <dbReference type="ChEBI" id="CHEBI:29105"/>
        <label>1</label>
    </ligand>
</feature>
<comment type="cofactor">
    <cofactor evidence="20">
        <name>Fe cation</name>
        <dbReference type="ChEBI" id="CHEBI:24875"/>
    </cofactor>
</comment>
<keyword evidence="7 21" id="KW-0812">Transmembrane</keyword>
<reference evidence="23" key="1">
    <citation type="submission" date="2023-03" db="EMBL/GenBank/DDBJ databases">
        <title>Massive genome expansion in bonnet fungi (Mycena s.s.) driven by repeated elements and novel gene families across ecological guilds.</title>
        <authorList>
            <consortium name="Lawrence Berkeley National Laboratory"/>
            <person name="Harder C.B."/>
            <person name="Miyauchi S."/>
            <person name="Viragh M."/>
            <person name="Kuo A."/>
            <person name="Thoen E."/>
            <person name="Andreopoulos B."/>
            <person name="Lu D."/>
            <person name="Skrede I."/>
            <person name="Drula E."/>
            <person name="Henrissat B."/>
            <person name="Morin E."/>
            <person name="Kohler A."/>
            <person name="Barry K."/>
            <person name="LaButti K."/>
            <person name="Morin E."/>
            <person name="Salamov A."/>
            <person name="Lipzen A."/>
            <person name="Mereny Z."/>
            <person name="Hegedus B."/>
            <person name="Baldrian P."/>
            <person name="Stursova M."/>
            <person name="Weitz H."/>
            <person name="Taylor A."/>
            <person name="Grigoriev I.V."/>
            <person name="Nagy L.G."/>
            <person name="Martin F."/>
            <person name="Kauserud H."/>
        </authorList>
    </citation>
    <scope>NUCLEOTIDE SEQUENCE</scope>
    <source>
        <strain evidence="23">CBHHK188m</strain>
    </source>
</reference>
<feature type="binding site" evidence="19">
    <location>
        <position position="262"/>
    </location>
    <ligand>
        <name>Zn(2+)</name>
        <dbReference type="ChEBI" id="CHEBI:29105"/>
        <label>1</label>
    </ligand>
</feature>
<feature type="binding site" evidence="19">
    <location>
        <position position="344"/>
    </location>
    <ligand>
        <name>Zn(2+)</name>
        <dbReference type="ChEBI" id="CHEBI:29105"/>
        <label>1</label>
    </ligand>
</feature>
<feature type="binding site" evidence="19">
    <location>
        <position position="320"/>
    </location>
    <ligand>
        <name>Zn(2+)</name>
        <dbReference type="ChEBI" id="CHEBI:29105"/>
        <label>1</label>
    </ligand>
</feature>
<dbReference type="Pfam" id="PF00173">
    <property type="entry name" value="Cyt-b5"/>
    <property type="match status" value="1"/>
</dbReference>
<evidence type="ECO:0000259" key="22">
    <source>
        <dbReference type="PROSITE" id="PS50255"/>
    </source>
</evidence>
<dbReference type="InterPro" id="IPR018506">
    <property type="entry name" value="Cyt_B5_heme-BS"/>
</dbReference>
<dbReference type="InterPro" id="IPR006694">
    <property type="entry name" value="Fatty_acid_hydroxylase"/>
</dbReference>
<keyword evidence="15 18" id="KW-0443">Lipid metabolism</keyword>
<feature type="binding site" evidence="19">
    <location>
        <position position="243"/>
    </location>
    <ligand>
        <name>Zn(2+)</name>
        <dbReference type="ChEBI" id="CHEBI:29105"/>
        <label>1</label>
    </ligand>
</feature>
<organism evidence="23 24">
    <name type="scientific">Mycena maculata</name>
    <dbReference type="NCBI Taxonomy" id="230809"/>
    <lineage>
        <taxon>Eukaryota</taxon>
        <taxon>Fungi</taxon>
        <taxon>Dikarya</taxon>
        <taxon>Basidiomycota</taxon>
        <taxon>Agaricomycotina</taxon>
        <taxon>Agaricomycetes</taxon>
        <taxon>Agaricomycetidae</taxon>
        <taxon>Agaricales</taxon>
        <taxon>Marasmiineae</taxon>
        <taxon>Mycenaceae</taxon>
        <taxon>Mycena</taxon>
    </lineage>
</organism>
<evidence type="ECO:0000256" key="4">
    <source>
        <dbReference type="ARBA" id="ARBA00005747"/>
    </source>
</evidence>
<dbReference type="Pfam" id="PF04116">
    <property type="entry name" value="FA_hydroxylase"/>
    <property type="match status" value="1"/>
</dbReference>
<comment type="function">
    <text evidence="18">Ceramide hydroxylase involved in the hydroxylation of sphingolipid-associated very long chain fatty acids. Postulated to hydroxylate the very long chain fatty acid of dihydroceramides and phytoceramides at C-2.</text>
</comment>
<keyword evidence="16 18" id="KW-0472">Membrane</keyword>
<dbReference type="GO" id="GO:0006633">
    <property type="term" value="P:fatty acid biosynthetic process"/>
    <property type="evidence" value="ECO:0007669"/>
    <property type="project" value="UniProtKB-KW"/>
</dbReference>
<comment type="caution">
    <text evidence="23">The sequence shown here is derived from an EMBL/GenBank/DDBJ whole genome shotgun (WGS) entry which is preliminary data.</text>
</comment>
<evidence type="ECO:0000313" key="23">
    <source>
        <dbReference type="EMBL" id="KAJ7784905.1"/>
    </source>
</evidence>
<comment type="similarity">
    <text evidence="4 18">Belongs to the sterol desaturase family. SCS7 subfamily.</text>
</comment>
<dbReference type="GO" id="GO:0020037">
    <property type="term" value="F:heme binding"/>
    <property type="evidence" value="ECO:0007669"/>
    <property type="project" value="InterPro"/>
</dbReference>
<evidence type="ECO:0000256" key="7">
    <source>
        <dbReference type="ARBA" id="ARBA00022692"/>
    </source>
</evidence>
<keyword evidence="11 19" id="KW-0862">Zinc</keyword>
<feature type="binding site" evidence="19">
    <location>
        <position position="340"/>
    </location>
    <ligand>
        <name>Zn(2+)</name>
        <dbReference type="ChEBI" id="CHEBI:29105"/>
        <label>1</label>
    </ligand>
</feature>
<evidence type="ECO:0000256" key="6">
    <source>
        <dbReference type="ARBA" id="ARBA00022617"/>
    </source>
</evidence>
<dbReference type="EMBL" id="JARJLG010000001">
    <property type="protein sequence ID" value="KAJ7784905.1"/>
    <property type="molecule type" value="Genomic_DNA"/>
</dbReference>
<evidence type="ECO:0000256" key="20">
    <source>
        <dbReference type="PIRSR" id="PIRSR005149-50"/>
    </source>
</evidence>
<dbReference type="InterPro" id="IPR014430">
    <property type="entry name" value="Scs7"/>
</dbReference>
<dbReference type="PANTHER" id="PTHR12863:SF1">
    <property type="entry name" value="FATTY ACID 2-HYDROXYLASE"/>
    <property type="match status" value="1"/>
</dbReference>
<keyword evidence="9 18" id="KW-0256">Endoplasmic reticulum</keyword>
<gene>
    <name evidence="23" type="ORF">DFH07DRAFT_726094</name>
</gene>
<dbReference type="PIRSF" id="PIRSF005149">
    <property type="entry name" value="IPC-B_HD"/>
    <property type="match status" value="1"/>
</dbReference>
<evidence type="ECO:0000256" key="1">
    <source>
        <dbReference type="ARBA" id="ARBA00004477"/>
    </source>
</evidence>
<evidence type="ECO:0000256" key="9">
    <source>
        <dbReference type="ARBA" id="ARBA00022824"/>
    </source>
</evidence>
<comment type="pathway">
    <text evidence="3">Lipid metabolism.</text>
</comment>
<evidence type="ECO:0000256" key="12">
    <source>
        <dbReference type="ARBA" id="ARBA00022989"/>
    </source>
</evidence>
<sequence>MSRRAGIYTSQVVAAHNSPANCWLSRHRRVYNISSFINDHPGGSDILAKYAGQDVTEVMSDGAGEHHEHCEAAYNMMEAYLIGNLDTNASISKNDSEVNGGLPKTNTSNLASGESEFLDLDKPLMKQVWEAKFSKSYYLEQVHKPRHVTGSARLFESSILEATWWVIPIFWGPITGYILIRSLIQFSIAPLSLPSVVSHPPLPLAVLPQAFTASNLLKTGACFIVGNIVWTVLEYGMHRFVFHLDDWLPDNPIAILIHFGIHGIHHYLPTDRLRLVMPPVLFGALQAPFTHFFHMILPAPVANGVIAGIMSFYILYDLMHYALHHHSRIPSYLRERKLYHLAHHYRNSQLGFGVTTKFWDRLLNTEHPL</sequence>
<feature type="binding site" evidence="19">
    <location>
        <position position="266"/>
    </location>
    <ligand>
        <name>Zn(2+)</name>
        <dbReference type="ChEBI" id="CHEBI:29105"/>
        <label>1</label>
    </ligand>
</feature>
<dbReference type="GO" id="GO:0005789">
    <property type="term" value="C:endoplasmic reticulum membrane"/>
    <property type="evidence" value="ECO:0007669"/>
    <property type="project" value="UniProtKB-SubCell"/>
</dbReference>
<feature type="transmembrane region" description="Helical" evidence="21">
    <location>
        <begin position="302"/>
        <end position="323"/>
    </location>
</feature>
<feature type="binding site" evidence="19">
    <location>
        <position position="343"/>
    </location>
    <ligand>
        <name>Zn(2+)</name>
        <dbReference type="ChEBI" id="CHEBI:29105"/>
        <label>1</label>
    </ligand>
</feature>
<feature type="domain" description="Cytochrome b5 heme-binding" evidence="22">
    <location>
        <begin position="5"/>
        <end position="86"/>
    </location>
</feature>
<feature type="binding site" description="axial binding residue" evidence="20">
    <location>
        <position position="40"/>
    </location>
    <ligand>
        <name>heme</name>
        <dbReference type="ChEBI" id="CHEBI:30413"/>
    </ligand>
    <ligandPart>
        <name>Fe</name>
        <dbReference type="ChEBI" id="CHEBI:18248"/>
    </ligandPart>
</feature>
<feature type="binding site" description="axial binding residue" evidence="20">
    <location>
        <position position="69"/>
    </location>
    <ligand>
        <name>heme</name>
        <dbReference type="ChEBI" id="CHEBI:30413"/>
    </ligand>
    <ligandPart>
        <name>Fe</name>
        <dbReference type="ChEBI" id="CHEBI:18248"/>
    </ligandPart>
</feature>
<dbReference type="PANTHER" id="PTHR12863">
    <property type="entry name" value="FATTY ACID HYDROXYLASE"/>
    <property type="match status" value="1"/>
</dbReference>
<dbReference type="InterPro" id="IPR036400">
    <property type="entry name" value="Cyt_B5-like_heme/steroid_sf"/>
</dbReference>
<dbReference type="AlphaFoldDB" id="A0AAD7P263"/>
<evidence type="ECO:0000256" key="16">
    <source>
        <dbReference type="ARBA" id="ARBA00023136"/>
    </source>
</evidence>
<keyword evidence="12 21" id="KW-1133">Transmembrane helix</keyword>
<dbReference type="GO" id="GO:0005506">
    <property type="term" value="F:iron ion binding"/>
    <property type="evidence" value="ECO:0007669"/>
    <property type="project" value="UniProtKB-UniRule"/>
</dbReference>
<keyword evidence="24" id="KW-1185">Reference proteome</keyword>
<evidence type="ECO:0000256" key="14">
    <source>
        <dbReference type="ARBA" id="ARBA00023004"/>
    </source>
</evidence>
<evidence type="ECO:0000256" key="18">
    <source>
        <dbReference type="PIRNR" id="PIRNR005149"/>
    </source>
</evidence>
<dbReference type="EC" id="1.-.-.-" evidence="18"/>
<evidence type="ECO:0000256" key="17">
    <source>
        <dbReference type="ARBA" id="ARBA00023160"/>
    </source>
</evidence>
<keyword evidence="10 18" id="KW-0276">Fatty acid metabolism</keyword>
<keyword evidence="17 18" id="KW-0275">Fatty acid biosynthesis</keyword>
<feature type="binding site" evidence="19">
    <location>
        <position position="265"/>
    </location>
    <ligand>
        <name>Zn(2+)</name>
        <dbReference type="ChEBI" id="CHEBI:29105"/>
        <label>1</label>
    </ligand>
</feature>
<feature type="transmembrane region" description="Helical" evidence="21">
    <location>
        <begin position="162"/>
        <end position="180"/>
    </location>
</feature>
<evidence type="ECO:0000313" key="24">
    <source>
        <dbReference type="Proteomes" id="UP001215280"/>
    </source>
</evidence>
<comment type="subcellular location">
    <subcellularLocation>
        <location evidence="1">Endoplasmic reticulum membrane</location>
        <topology evidence="1">Multi-pass membrane protein</topology>
    </subcellularLocation>
</comment>
<dbReference type="SMART" id="SM01117">
    <property type="entry name" value="Cyt-b5"/>
    <property type="match status" value="1"/>
</dbReference>
<dbReference type="SUPFAM" id="SSF55856">
    <property type="entry name" value="Cytochrome b5-like heme/steroid binding domain"/>
    <property type="match status" value="1"/>
</dbReference>
<dbReference type="Proteomes" id="UP001215280">
    <property type="component" value="Unassembled WGS sequence"/>
</dbReference>
<comment type="pathway">
    <text evidence="2">Sphingolipid metabolism.</text>
</comment>
<keyword evidence="14 18" id="KW-0408">Iron</keyword>
<evidence type="ECO:0000256" key="19">
    <source>
        <dbReference type="PIRSR" id="PIRSR005149-1"/>
    </source>
</evidence>
<comment type="cofactor">
    <cofactor evidence="18 19">
        <name>Zn(2+)</name>
        <dbReference type="ChEBI" id="CHEBI:29105"/>
    </cofactor>
    <text evidence="18 19">Binds 2 Zn(2+) ions per subunit that likely form a catalytic dimetal center.</text>
</comment>
<proteinExistence type="inferred from homology"/>
<dbReference type="Gene3D" id="3.10.120.10">
    <property type="entry name" value="Cytochrome b5-like heme/steroid binding domain"/>
    <property type="match status" value="1"/>
</dbReference>
<keyword evidence="5 18" id="KW-0444">Lipid biosynthesis</keyword>
<evidence type="ECO:0000256" key="15">
    <source>
        <dbReference type="ARBA" id="ARBA00023098"/>
    </source>
</evidence>
<name>A0AAD7P263_9AGAR</name>
<evidence type="ECO:0000256" key="3">
    <source>
        <dbReference type="ARBA" id="ARBA00005189"/>
    </source>
</evidence>
<protein>
    <recommendedName>
        <fullName evidence="18">Ceramide very long chain fatty acid hydroxylase</fullName>
        <ecNumber evidence="18">1.-.-.-</ecNumber>
    </recommendedName>
</protein>
<accession>A0AAD7P263</accession>
<keyword evidence="8 18" id="KW-0479">Metal-binding</keyword>
<evidence type="ECO:0000256" key="11">
    <source>
        <dbReference type="ARBA" id="ARBA00022833"/>
    </source>
</evidence>
<evidence type="ECO:0000256" key="8">
    <source>
        <dbReference type="ARBA" id="ARBA00022723"/>
    </source>
</evidence>
<dbReference type="InterPro" id="IPR001199">
    <property type="entry name" value="Cyt_B5-like_heme/steroid-bd"/>
</dbReference>
<keyword evidence="6 20" id="KW-0349">Heme</keyword>
<keyword evidence="13 18" id="KW-0560">Oxidoreductase</keyword>
<evidence type="ECO:0000256" key="21">
    <source>
        <dbReference type="SAM" id="Phobius"/>
    </source>
</evidence>
<feature type="binding site" evidence="19">
    <location>
        <position position="324"/>
    </location>
    <ligand>
        <name>Zn(2+)</name>
        <dbReference type="ChEBI" id="CHEBI:29105"/>
        <label>1</label>
    </ligand>
</feature>
<evidence type="ECO:0000256" key="5">
    <source>
        <dbReference type="ARBA" id="ARBA00022516"/>
    </source>
</evidence>